<keyword evidence="13" id="KW-1185">Reference proteome</keyword>
<dbReference type="GO" id="GO:0009098">
    <property type="term" value="P:L-leucine biosynthetic process"/>
    <property type="evidence" value="ECO:0007669"/>
    <property type="project" value="TreeGrafter"/>
</dbReference>
<evidence type="ECO:0000256" key="2">
    <source>
        <dbReference type="ARBA" id="ARBA00009320"/>
    </source>
</evidence>
<reference evidence="12 13" key="1">
    <citation type="submission" date="2020-01" db="EMBL/GenBank/DDBJ databases">
        <authorList>
            <person name="Gupta K D."/>
        </authorList>
    </citation>
    <scope>NUCLEOTIDE SEQUENCE [LARGE SCALE GENOMIC DNA]</scope>
</reference>
<dbReference type="PIRSF" id="PIRSF006468">
    <property type="entry name" value="BCAT1"/>
    <property type="match status" value="1"/>
</dbReference>
<organism evidence="12 13">
    <name type="scientific">Cyclocybe aegerita</name>
    <name type="common">Black poplar mushroom</name>
    <name type="synonym">Agrocybe aegerita</name>
    <dbReference type="NCBI Taxonomy" id="1973307"/>
    <lineage>
        <taxon>Eukaryota</taxon>
        <taxon>Fungi</taxon>
        <taxon>Dikarya</taxon>
        <taxon>Basidiomycota</taxon>
        <taxon>Agaricomycotina</taxon>
        <taxon>Agaricomycetes</taxon>
        <taxon>Agaricomycetidae</taxon>
        <taxon>Agaricales</taxon>
        <taxon>Agaricineae</taxon>
        <taxon>Bolbitiaceae</taxon>
        <taxon>Cyclocybe</taxon>
    </lineage>
</organism>
<keyword evidence="5 11" id="KW-0808">Transferase</keyword>
<evidence type="ECO:0000256" key="9">
    <source>
        <dbReference type="RuleBase" id="RU004106"/>
    </source>
</evidence>
<dbReference type="EMBL" id="CACVBS010000054">
    <property type="protein sequence ID" value="CAA7266428.1"/>
    <property type="molecule type" value="Genomic_DNA"/>
</dbReference>
<keyword evidence="6 10" id="KW-0663">Pyridoxal phosphate</keyword>
<comment type="catalytic activity">
    <reaction evidence="11">
        <text>L-leucine + 2-oxoglutarate = 4-methyl-2-oxopentanoate + L-glutamate</text>
        <dbReference type="Rhea" id="RHEA:18321"/>
        <dbReference type="ChEBI" id="CHEBI:16810"/>
        <dbReference type="ChEBI" id="CHEBI:17865"/>
        <dbReference type="ChEBI" id="CHEBI:29985"/>
        <dbReference type="ChEBI" id="CHEBI:57427"/>
        <dbReference type="EC" id="2.6.1.42"/>
    </reaction>
</comment>
<evidence type="ECO:0000256" key="7">
    <source>
        <dbReference type="ARBA" id="ARBA00023304"/>
    </source>
</evidence>
<evidence type="ECO:0000256" key="11">
    <source>
        <dbReference type="RuleBase" id="RU004517"/>
    </source>
</evidence>
<evidence type="ECO:0000313" key="13">
    <source>
        <dbReference type="Proteomes" id="UP000467700"/>
    </source>
</evidence>
<dbReference type="GO" id="GO:0009099">
    <property type="term" value="P:L-valine biosynthetic process"/>
    <property type="evidence" value="ECO:0007669"/>
    <property type="project" value="TreeGrafter"/>
</dbReference>
<evidence type="ECO:0000256" key="5">
    <source>
        <dbReference type="ARBA" id="ARBA00022679"/>
    </source>
</evidence>
<accession>A0A8S0W827</accession>
<dbReference type="PANTHER" id="PTHR11825:SF44">
    <property type="entry name" value="BRANCHED-CHAIN-AMINO-ACID AMINOTRANSFERASE"/>
    <property type="match status" value="1"/>
</dbReference>
<dbReference type="Proteomes" id="UP000467700">
    <property type="component" value="Unassembled WGS sequence"/>
</dbReference>
<evidence type="ECO:0000256" key="1">
    <source>
        <dbReference type="ARBA" id="ARBA00001933"/>
    </source>
</evidence>
<name>A0A8S0W827_CYCAE</name>
<dbReference type="InterPro" id="IPR018300">
    <property type="entry name" value="Aminotrans_IV_CS"/>
</dbReference>
<dbReference type="InterPro" id="IPR043131">
    <property type="entry name" value="BCAT-like_N"/>
</dbReference>
<comment type="catalytic activity">
    <reaction evidence="11">
        <text>L-valine + 2-oxoglutarate = 3-methyl-2-oxobutanoate + L-glutamate</text>
        <dbReference type="Rhea" id="RHEA:24813"/>
        <dbReference type="ChEBI" id="CHEBI:11851"/>
        <dbReference type="ChEBI" id="CHEBI:16810"/>
        <dbReference type="ChEBI" id="CHEBI:29985"/>
        <dbReference type="ChEBI" id="CHEBI:57762"/>
        <dbReference type="EC" id="2.6.1.42"/>
    </reaction>
</comment>
<dbReference type="InterPro" id="IPR033939">
    <property type="entry name" value="BCAT_family"/>
</dbReference>
<dbReference type="InterPro" id="IPR005786">
    <property type="entry name" value="B_amino_transII"/>
</dbReference>
<protein>
    <recommendedName>
        <fullName evidence="11">Branched-chain-amino-acid aminotransferase</fullName>
        <ecNumber evidence="11">2.6.1.42</ecNumber>
    </recommendedName>
</protein>
<dbReference type="PANTHER" id="PTHR11825">
    <property type="entry name" value="SUBGROUP IIII AMINOTRANSFERASE"/>
    <property type="match status" value="1"/>
</dbReference>
<dbReference type="InterPro" id="IPR036038">
    <property type="entry name" value="Aminotransferase-like"/>
</dbReference>
<comment type="cofactor">
    <cofactor evidence="1 10">
        <name>pyridoxal 5'-phosphate</name>
        <dbReference type="ChEBI" id="CHEBI:597326"/>
    </cofactor>
</comment>
<evidence type="ECO:0000256" key="8">
    <source>
        <dbReference type="PIRSR" id="PIRSR006468-1"/>
    </source>
</evidence>
<dbReference type="PROSITE" id="PS00770">
    <property type="entry name" value="AA_TRANSFER_CLASS_4"/>
    <property type="match status" value="1"/>
</dbReference>
<dbReference type="SUPFAM" id="SSF56752">
    <property type="entry name" value="D-aminoacid aminotransferase-like PLP-dependent enzymes"/>
    <property type="match status" value="1"/>
</dbReference>
<dbReference type="InterPro" id="IPR001544">
    <property type="entry name" value="Aminotrans_IV"/>
</dbReference>
<comment type="caution">
    <text evidence="12">The sequence shown here is derived from an EMBL/GenBank/DDBJ whole genome shotgun (WGS) entry which is preliminary data.</text>
</comment>
<dbReference type="AlphaFoldDB" id="A0A8S0W827"/>
<comment type="similarity">
    <text evidence="2 9">Belongs to the class-IV pyridoxal-phosphate-dependent aminotransferase family.</text>
</comment>
<keyword evidence="3 11" id="KW-0032">Aminotransferase</keyword>
<dbReference type="CDD" id="cd01557">
    <property type="entry name" value="BCAT_beta_family"/>
    <property type="match status" value="1"/>
</dbReference>
<proteinExistence type="inferred from homology"/>
<dbReference type="GO" id="GO:0004084">
    <property type="term" value="F:branched-chain-amino-acid transaminase activity"/>
    <property type="evidence" value="ECO:0007669"/>
    <property type="project" value="UniProtKB-EC"/>
</dbReference>
<evidence type="ECO:0000256" key="10">
    <source>
        <dbReference type="RuleBase" id="RU004516"/>
    </source>
</evidence>
<dbReference type="EC" id="2.6.1.42" evidence="11"/>
<evidence type="ECO:0000256" key="4">
    <source>
        <dbReference type="ARBA" id="ARBA00022605"/>
    </source>
</evidence>
<dbReference type="Gene3D" id="3.30.470.10">
    <property type="match status" value="1"/>
</dbReference>
<feature type="modified residue" description="N6-(pyridoxal phosphate)lysine" evidence="8">
    <location>
        <position position="217"/>
    </location>
</feature>
<keyword evidence="4 11" id="KW-0028">Amino-acid biosynthesis</keyword>
<dbReference type="OrthoDB" id="1732691at2759"/>
<dbReference type="Pfam" id="PF01063">
    <property type="entry name" value="Aminotran_4"/>
    <property type="match status" value="1"/>
</dbReference>
<dbReference type="InterPro" id="IPR043132">
    <property type="entry name" value="BCAT-like_C"/>
</dbReference>
<evidence type="ECO:0000256" key="3">
    <source>
        <dbReference type="ARBA" id="ARBA00022576"/>
    </source>
</evidence>
<dbReference type="GO" id="GO:0005739">
    <property type="term" value="C:mitochondrion"/>
    <property type="evidence" value="ECO:0007669"/>
    <property type="project" value="TreeGrafter"/>
</dbReference>
<evidence type="ECO:0000313" key="12">
    <source>
        <dbReference type="EMBL" id="CAA7266428.1"/>
    </source>
</evidence>
<dbReference type="Gene3D" id="3.20.10.10">
    <property type="entry name" value="D-amino Acid Aminotransferase, subunit A, domain 2"/>
    <property type="match status" value="1"/>
</dbReference>
<evidence type="ECO:0000256" key="6">
    <source>
        <dbReference type="ARBA" id="ARBA00022898"/>
    </source>
</evidence>
<comment type="catalytic activity">
    <reaction evidence="11">
        <text>L-isoleucine + 2-oxoglutarate = (S)-3-methyl-2-oxopentanoate + L-glutamate</text>
        <dbReference type="Rhea" id="RHEA:24801"/>
        <dbReference type="ChEBI" id="CHEBI:16810"/>
        <dbReference type="ChEBI" id="CHEBI:29985"/>
        <dbReference type="ChEBI" id="CHEBI:35146"/>
        <dbReference type="ChEBI" id="CHEBI:58045"/>
        <dbReference type="EC" id="2.6.1.42"/>
    </reaction>
</comment>
<sequence length="396" mass="42750">MAISKPTANGNTHAEVAPVELDASKVIINLADELKPLAAPETLKFGETKTDHMLIVHYDPVHGWGAPEIKPYGPLTLDPMSSCFQYCPNVFEGMKAYLGPNGEARLFRPMLNMERLVRSADRVALPPFDHNQLLILIKRLIQVDSRWIPGLPGYSLYIRPTIIGTRPALGVTASDSACIFVVLSPAGPYFSAGAKGISLLAVGESVRSWPGGTGGHKLGLNYAPGFQPQRIAAKQGYDQILWLLGDDEKVTEVGAMNFFLAAKRDDGDVDLITPPLDGTILPGLTRASTIALAQAHTTGRITLPGVPGSTKLHMHERPLTMSEIASLFDQGKVLEAFGVGTAVIVAPVGRIGWKGRDFVFPVYKEALGPIGKGMWNMITDIQTEKVEFDGWSVVCS</sequence>
<gene>
    <name evidence="12" type="ORF">AAE3_LOCUS8616</name>
</gene>
<keyword evidence="7 11" id="KW-0100">Branched-chain amino acid biosynthesis</keyword>